<dbReference type="SMART" id="SM00119">
    <property type="entry name" value="HECTc"/>
    <property type="match status" value="1"/>
</dbReference>
<evidence type="ECO:0000256" key="5">
    <source>
        <dbReference type="ARBA" id="ARBA00022786"/>
    </source>
</evidence>
<comment type="caution">
    <text evidence="6">Lacks conserved residue(s) required for the propagation of feature annotation.</text>
</comment>
<comment type="pathway">
    <text evidence="2">Protein modification; protein ubiquitination.</text>
</comment>
<feature type="domain" description="HECT" evidence="7">
    <location>
        <begin position="12"/>
        <end position="136"/>
    </location>
</feature>
<dbReference type="Gene3D" id="3.30.2160.10">
    <property type="entry name" value="Hect, E3 ligase catalytic domain"/>
    <property type="match status" value="1"/>
</dbReference>
<dbReference type="GO" id="GO:0016567">
    <property type="term" value="P:protein ubiquitination"/>
    <property type="evidence" value="ECO:0007669"/>
    <property type="project" value="TreeGrafter"/>
</dbReference>
<dbReference type="SUPFAM" id="SSF56204">
    <property type="entry name" value="Hect, E3 ligase catalytic domain"/>
    <property type="match status" value="1"/>
</dbReference>
<reference evidence="8" key="1">
    <citation type="submission" date="2022-12" db="EMBL/GenBank/DDBJ databases">
        <authorList>
            <person name="Webb A."/>
        </authorList>
    </citation>
    <scope>NUCLEOTIDE SEQUENCE</scope>
    <source>
        <strain evidence="8">Pd1</strain>
    </source>
</reference>
<dbReference type="Pfam" id="PF00632">
    <property type="entry name" value="HECT"/>
    <property type="match status" value="2"/>
</dbReference>
<name>A0AAV0T7E1_9STRA</name>
<accession>A0AAV0T7E1</accession>
<evidence type="ECO:0000259" key="7">
    <source>
        <dbReference type="PROSITE" id="PS50237"/>
    </source>
</evidence>
<keyword evidence="9" id="KW-1185">Reference proteome</keyword>
<dbReference type="PROSITE" id="PS50237">
    <property type="entry name" value="HECT"/>
    <property type="match status" value="2"/>
</dbReference>
<keyword evidence="5 6" id="KW-0833">Ubl conjugation pathway</keyword>
<dbReference type="InterPro" id="IPR000569">
    <property type="entry name" value="HECT_dom"/>
</dbReference>
<dbReference type="EMBL" id="CANTFM010000178">
    <property type="protein sequence ID" value="CAI5713987.1"/>
    <property type="molecule type" value="Genomic_DNA"/>
</dbReference>
<evidence type="ECO:0000256" key="4">
    <source>
        <dbReference type="ARBA" id="ARBA00022679"/>
    </source>
</evidence>
<dbReference type="GO" id="GO:0006511">
    <property type="term" value="P:ubiquitin-dependent protein catabolic process"/>
    <property type="evidence" value="ECO:0007669"/>
    <property type="project" value="TreeGrafter"/>
</dbReference>
<comment type="catalytic activity">
    <reaction evidence="1">
        <text>S-ubiquitinyl-[E2 ubiquitin-conjugating enzyme]-L-cysteine + [acceptor protein]-L-lysine = [E2 ubiquitin-conjugating enzyme]-L-cysteine + N(6)-ubiquitinyl-[acceptor protein]-L-lysine.</text>
        <dbReference type="EC" id="2.3.2.26"/>
    </reaction>
</comment>
<dbReference type="FunFam" id="3.30.2410.10:FF:000009">
    <property type="entry name" value="Probable E3 ubiquitin-protein ligase HECTD2"/>
    <property type="match status" value="1"/>
</dbReference>
<keyword evidence="4" id="KW-0808">Transferase</keyword>
<evidence type="ECO:0000256" key="1">
    <source>
        <dbReference type="ARBA" id="ARBA00000885"/>
    </source>
</evidence>
<protein>
    <recommendedName>
        <fullName evidence="3">HECT-type E3 ubiquitin transferase</fullName>
        <ecNumber evidence="3">2.3.2.26</ecNumber>
    </recommendedName>
</protein>
<feature type="domain" description="HECT" evidence="7">
    <location>
        <begin position="150"/>
        <end position="250"/>
    </location>
</feature>
<dbReference type="InterPro" id="IPR035983">
    <property type="entry name" value="Hect_E3_ubiquitin_ligase"/>
</dbReference>
<evidence type="ECO:0000313" key="8">
    <source>
        <dbReference type="EMBL" id="CAI5713987.1"/>
    </source>
</evidence>
<dbReference type="EC" id="2.3.2.26" evidence="3"/>
<dbReference type="GO" id="GO:0005737">
    <property type="term" value="C:cytoplasm"/>
    <property type="evidence" value="ECO:0007669"/>
    <property type="project" value="TreeGrafter"/>
</dbReference>
<dbReference type="PANTHER" id="PTHR11254">
    <property type="entry name" value="HECT DOMAIN UBIQUITIN-PROTEIN LIGASE"/>
    <property type="match status" value="1"/>
</dbReference>
<dbReference type="GO" id="GO:0061630">
    <property type="term" value="F:ubiquitin protein ligase activity"/>
    <property type="evidence" value="ECO:0007669"/>
    <property type="project" value="UniProtKB-EC"/>
</dbReference>
<comment type="caution">
    <text evidence="8">The sequence shown here is derived from an EMBL/GenBank/DDBJ whole genome shotgun (WGS) entry which is preliminary data.</text>
</comment>
<sequence length="250" mass="28929">MVCSNKTRDVGYWINPNSREIHRDHFHCFQFVGRLLAKCLLERTANERLCDLALSLLKHLLGVPISFSDLEYLDAEFHRHTLWLRDNEGSEVLVRAQRRVADGTVVIEELKPGGKDTLVMDANKEEYLRLLLKHRMFGFQQANPLKCHTVQWFWDAVRAFSQEERARLLQFATGVSRVPAEDFRVLLTNGGCIRHFGLQMVFINASPIGVYPKAHICFNRLDLPVYRSYEELATYLTLVINMDVTGFTMQ</sequence>
<dbReference type="InterPro" id="IPR050409">
    <property type="entry name" value="E3_ubiq-protein_ligase"/>
</dbReference>
<evidence type="ECO:0000313" key="9">
    <source>
        <dbReference type="Proteomes" id="UP001162029"/>
    </source>
</evidence>
<organism evidence="8 9">
    <name type="scientific">Peronospora destructor</name>
    <dbReference type="NCBI Taxonomy" id="86335"/>
    <lineage>
        <taxon>Eukaryota</taxon>
        <taxon>Sar</taxon>
        <taxon>Stramenopiles</taxon>
        <taxon>Oomycota</taxon>
        <taxon>Peronosporomycetes</taxon>
        <taxon>Peronosporales</taxon>
        <taxon>Peronosporaceae</taxon>
        <taxon>Peronospora</taxon>
    </lineage>
</organism>
<evidence type="ECO:0000256" key="6">
    <source>
        <dbReference type="PROSITE-ProRule" id="PRU00104"/>
    </source>
</evidence>
<dbReference type="Gene3D" id="3.30.2410.10">
    <property type="entry name" value="Hect, E3 ligase catalytic domain"/>
    <property type="match status" value="1"/>
</dbReference>
<dbReference type="Proteomes" id="UP001162029">
    <property type="component" value="Unassembled WGS sequence"/>
</dbReference>
<gene>
    <name evidence="8" type="ORF">PDE001_LOCUS1059</name>
</gene>
<evidence type="ECO:0000256" key="2">
    <source>
        <dbReference type="ARBA" id="ARBA00004906"/>
    </source>
</evidence>
<dbReference type="PANTHER" id="PTHR11254:SF440">
    <property type="entry name" value="E3 UBIQUITIN-PROTEIN LIGASE NEDD-4"/>
    <property type="match status" value="1"/>
</dbReference>
<feature type="active site" description="Glycyl thioester intermediate" evidence="6">
    <location>
        <position position="217"/>
    </location>
</feature>
<dbReference type="AlphaFoldDB" id="A0AAV0T7E1"/>
<evidence type="ECO:0000256" key="3">
    <source>
        <dbReference type="ARBA" id="ARBA00012485"/>
    </source>
</evidence>
<proteinExistence type="predicted"/>